<evidence type="ECO:0000313" key="7">
    <source>
        <dbReference type="Proteomes" id="UP000685013"/>
    </source>
</evidence>
<dbReference type="EMBL" id="JAGKQH010000014">
    <property type="protein sequence ID" value="KAG6582397.1"/>
    <property type="molecule type" value="Genomic_DNA"/>
</dbReference>
<evidence type="ECO:0000313" key="6">
    <source>
        <dbReference type="EMBL" id="KAG6582397.1"/>
    </source>
</evidence>
<keyword evidence="3" id="KW-0934">Plastid</keyword>
<evidence type="ECO:0000256" key="2">
    <source>
        <dbReference type="ARBA" id="ARBA00005845"/>
    </source>
</evidence>
<evidence type="ECO:0000256" key="1">
    <source>
        <dbReference type="ARBA" id="ARBA00004474"/>
    </source>
</evidence>
<name>A0AAV6ML19_9ROSI</name>
<accession>A0AAV6ML19</accession>
<keyword evidence="4" id="KW-0809">Transit peptide</keyword>
<reference evidence="6 7" key="1">
    <citation type="journal article" date="2021" name="Hortic Res">
        <title>The domestication of Cucurbita argyrosperma as revealed by the genome of its wild relative.</title>
        <authorList>
            <person name="Barrera-Redondo J."/>
            <person name="Sanchez-de la Vega G."/>
            <person name="Aguirre-Liguori J.A."/>
            <person name="Castellanos-Morales G."/>
            <person name="Gutierrez-Guerrero Y.T."/>
            <person name="Aguirre-Dugua X."/>
            <person name="Aguirre-Planter E."/>
            <person name="Tenaillon M.I."/>
            <person name="Lira-Saade R."/>
            <person name="Eguiarte L.E."/>
        </authorList>
    </citation>
    <scope>NUCLEOTIDE SEQUENCE [LARGE SCALE GENOMIC DNA]</scope>
    <source>
        <strain evidence="6">JBR-2021</strain>
    </source>
</reference>
<organism evidence="6 7">
    <name type="scientific">Cucurbita argyrosperma subsp. sororia</name>
    <dbReference type="NCBI Taxonomy" id="37648"/>
    <lineage>
        <taxon>Eukaryota</taxon>
        <taxon>Viridiplantae</taxon>
        <taxon>Streptophyta</taxon>
        <taxon>Embryophyta</taxon>
        <taxon>Tracheophyta</taxon>
        <taxon>Spermatophyta</taxon>
        <taxon>Magnoliopsida</taxon>
        <taxon>eudicotyledons</taxon>
        <taxon>Gunneridae</taxon>
        <taxon>Pentapetalae</taxon>
        <taxon>rosids</taxon>
        <taxon>fabids</taxon>
        <taxon>Cucurbitales</taxon>
        <taxon>Cucurbitaceae</taxon>
        <taxon>Cucurbiteae</taxon>
        <taxon>Cucurbita</taxon>
    </lineage>
</organism>
<evidence type="ECO:0000256" key="4">
    <source>
        <dbReference type="ARBA" id="ARBA00022946"/>
    </source>
</evidence>
<sequence>MAALASSVLQFPLQIRPSDSFSGCLSPSRIHRIAPSFKIKCSRRRPLLSGDGVPRRNFSWKSASDNVYCDPSSASPSVDEYIGSQLPPLEVPRIPDVLRPPSNTGSGVFEVTYVEDDTQITRGDKRRTHSVCYR</sequence>
<dbReference type="GO" id="GO:0009536">
    <property type="term" value="C:plastid"/>
    <property type="evidence" value="ECO:0007669"/>
    <property type="project" value="UniProtKB-SubCell"/>
</dbReference>
<feature type="non-terminal residue" evidence="6">
    <location>
        <position position="1"/>
    </location>
</feature>
<dbReference type="Pfam" id="PF04755">
    <property type="entry name" value="PAP_fibrillin"/>
    <property type="match status" value="1"/>
</dbReference>
<dbReference type="InterPro" id="IPR006843">
    <property type="entry name" value="PAP/fibrillin_dom"/>
</dbReference>
<comment type="similarity">
    <text evidence="2">Belongs to the PAP/fibrillin family.</text>
</comment>
<dbReference type="AlphaFoldDB" id="A0AAV6ML19"/>
<feature type="domain" description="Plastid lipid-associated protein/fibrillin conserved" evidence="5">
    <location>
        <begin position="84"/>
        <end position="125"/>
    </location>
</feature>
<evidence type="ECO:0000256" key="3">
    <source>
        <dbReference type="ARBA" id="ARBA00022640"/>
    </source>
</evidence>
<comment type="caution">
    <text evidence="6">The sequence shown here is derived from an EMBL/GenBank/DDBJ whole genome shotgun (WGS) entry which is preliminary data.</text>
</comment>
<keyword evidence="7" id="KW-1185">Reference proteome</keyword>
<protein>
    <submittedName>
        <fullName evidence="6">Plastid-lipid-associated protein 6, chloroplastic</fullName>
    </submittedName>
</protein>
<evidence type="ECO:0000259" key="5">
    <source>
        <dbReference type="Pfam" id="PF04755"/>
    </source>
</evidence>
<dbReference type="Proteomes" id="UP000685013">
    <property type="component" value="Chromosome 14"/>
</dbReference>
<comment type="subcellular location">
    <subcellularLocation>
        <location evidence="1">Plastid</location>
    </subcellularLocation>
</comment>
<proteinExistence type="inferred from homology"/>
<gene>
    <name evidence="6" type="primary">PAP6-3</name>
    <name evidence="6" type="ORF">SDJN03_22399</name>
</gene>